<protein>
    <submittedName>
        <fullName evidence="2">Activating signal cointegrator 1</fullName>
    </submittedName>
</protein>
<gene>
    <name evidence="2" type="ORF">Fcan01_05857</name>
</gene>
<proteinExistence type="predicted"/>
<reference evidence="2 3" key="1">
    <citation type="submission" date="2015-12" db="EMBL/GenBank/DDBJ databases">
        <title>The genome of Folsomia candida.</title>
        <authorList>
            <person name="Faddeeva A."/>
            <person name="Derks M.F."/>
            <person name="Anvar Y."/>
            <person name="Smit S."/>
            <person name="Van Straalen N."/>
            <person name="Roelofs D."/>
        </authorList>
    </citation>
    <scope>NUCLEOTIDE SEQUENCE [LARGE SCALE GENOMIC DNA]</scope>
    <source>
        <strain evidence="2 3">VU population</strain>
        <tissue evidence="2">Whole body</tissue>
    </source>
</reference>
<dbReference type="InterPro" id="IPR039128">
    <property type="entry name" value="TRIP4-like"/>
</dbReference>
<dbReference type="InterPro" id="IPR015947">
    <property type="entry name" value="PUA-like_sf"/>
</dbReference>
<dbReference type="InterPro" id="IPR007374">
    <property type="entry name" value="ASCH_domain"/>
</dbReference>
<dbReference type="Pfam" id="PF23134">
    <property type="entry name" value="TRIP4_3rd"/>
    <property type="match status" value="1"/>
</dbReference>
<dbReference type="OrthoDB" id="338816at2759"/>
<feature type="domain" description="ASCH" evidence="1">
    <location>
        <begin position="251"/>
        <end position="363"/>
    </location>
</feature>
<dbReference type="STRING" id="158441.A0A226ERB8"/>
<dbReference type="InterPro" id="IPR009349">
    <property type="entry name" value="TRIP4/RQT4_C2HC5_Znf"/>
</dbReference>
<dbReference type="EMBL" id="LNIX01000002">
    <property type="protein sequence ID" value="OXA59687.1"/>
    <property type="molecule type" value="Genomic_DNA"/>
</dbReference>
<evidence type="ECO:0000313" key="3">
    <source>
        <dbReference type="Proteomes" id="UP000198287"/>
    </source>
</evidence>
<dbReference type="OMA" id="CGDPVHT"/>
<dbReference type="GO" id="GO:0072344">
    <property type="term" value="P:rescue of stalled ribosome"/>
    <property type="evidence" value="ECO:0007669"/>
    <property type="project" value="InterPro"/>
</dbReference>
<dbReference type="SMART" id="SM01022">
    <property type="entry name" value="ASCH"/>
    <property type="match status" value="1"/>
</dbReference>
<evidence type="ECO:0000313" key="2">
    <source>
        <dbReference type="EMBL" id="OXA59687.1"/>
    </source>
</evidence>
<dbReference type="InterPro" id="IPR056993">
    <property type="entry name" value="TRIP4_3rd_dom"/>
</dbReference>
<dbReference type="GO" id="GO:0180022">
    <property type="term" value="C:RQC-trigger complex"/>
    <property type="evidence" value="ECO:0007669"/>
    <property type="project" value="InterPro"/>
</dbReference>
<keyword evidence="3" id="KW-1185">Reference proteome</keyword>
<dbReference type="PANTHER" id="PTHR12963:SF4">
    <property type="entry name" value="ACTIVATING SIGNAL COINTEGRATOR 1"/>
    <property type="match status" value="1"/>
</dbReference>
<dbReference type="AlphaFoldDB" id="A0A226ERB8"/>
<name>A0A226ERB8_FOLCA</name>
<dbReference type="GO" id="GO:0008270">
    <property type="term" value="F:zinc ion binding"/>
    <property type="evidence" value="ECO:0007669"/>
    <property type="project" value="InterPro"/>
</dbReference>
<dbReference type="Gene3D" id="2.30.130.30">
    <property type="entry name" value="Hypothetical protein"/>
    <property type="match status" value="1"/>
</dbReference>
<dbReference type="Pfam" id="PF06221">
    <property type="entry name" value="zf-C2HC5"/>
    <property type="match status" value="1"/>
</dbReference>
<dbReference type="PANTHER" id="PTHR12963">
    <property type="entry name" value="THYROID RECEPTOR INTERACTING PROTEIN RELATED"/>
    <property type="match status" value="1"/>
</dbReference>
<dbReference type="Proteomes" id="UP000198287">
    <property type="component" value="Unassembled WGS sequence"/>
</dbReference>
<evidence type="ECO:0000259" key="1">
    <source>
        <dbReference type="SMART" id="SM01022"/>
    </source>
</evidence>
<dbReference type="CDD" id="cd06554">
    <property type="entry name" value="ASCH_ASC-1_like"/>
    <property type="match status" value="1"/>
</dbReference>
<accession>A0A226ERB8</accession>
<dbReference type="SUPFAM" id="SSF88697">
    <property type="entry name" value="PUA domain-like"/>
    <property type="match status" value="1"/>
</dbReference>
<sequence>MPPKKTKFVSISAKGCENPLLPGRERCECQAVKHTLVNNCLSCGRIVCIQEGAGPCFFCGEIVMGKAERAKVLSGSSKDAQYLLNKYNKLPKPMDEERKRLAQEQKEKLLEYDRNSVRRTRVIDDQSDYFAVESPWLSEEEKQVLTERKQAYMDSKNRLKRRVQVTIDLAGRRVIEQVSEVSIPEFDSMKISTTKTKEPKNTEHEDDVKIKIEPKFVGTLEKSSNKESPILWSYRIQDSELQEMVDSGNCLSVSQPFASLIVEGIKSFEGRTWYTPIRGRLWIHATKKVPTQDHLDQVKAVYRNIVGEDIDFPETFPVGCLVGCVDLVDCVPQEEYLELYPNGEVEDPYVFVLANPQMLSVKLPMDGKLKIYKLEQHIHQAAKKILEKKS</sequence>
<dbReference type="Pfam" id="PF04266">
    <property type="entry name" value="ASCH"/>
    <property type="match status" value="1"/>
</dbReference>
<comment type="caution">
    <text evidence="2">The sequence shown here is derived from an EMBL/GenBank/DDBJ whole genome shotgun (WGS) entry which is preliminary data.</text>
</comment>
<dbReference type="GO" id="GO:0005634">
    <property type="term" value="C:nucleus"/>
    <property type="evidence" value="ECO:0007669"/>
    <property type="project" value="InterPro"/>
</dbReference>
<organism evidence="2 3">
    <name type="scientific">Folsomia candida</name>
    <name type="common">Springtail</name>
    <dbReference type="NCBI Taxonomy" id="158441"/>
    <lineage>
        <taxon>Eukaryota</taxon>
        <taxon>Metazoa</taxon>
        <taxon>Ecdysozoa</taxon>
        <taxon>Arthropoda</taxon>
        <taxon>Hexapoda</taxon>
        <taxon>Collembola</taxon>
        <taxon>Entomobryomorpha</taxon>
        <taxon>Isotomoidea</taxon>
        <taxon>Isotomidae</taxon>
        <taxon>Proisotominae</taxon>
        <taxon>Folsomia</taxon>
    </lineage>
</organism>